<gene>
    <name evidence="1" type="ORF">GCM10022207_31360</name>
</gene>
<evidence type="ECO:0008006" key="3">
    <source>
        <dbReference type="Google" id="ProtNLM"/>
    </source>
</evidence>
<evidence type="ECO:0000313" key="1">
    <source>
        <dbReference type="EMBL" id="GAA3864710.1"/>
    </source>
</evidence>
<comment type="caution">
    <text evidence="1">The sequence shown here is derived from an EMBL/GenBank/DDBJ whole genome shotgun (WGS) entry which is preliminary data.</text>
</comment>
<organism evidence="1 2">
    <name type="scientific">Streptomyces lannensis</name>
    <dbReference type="NCBI Taxonomy" id="766498"/>
    <lineage>
        <taxon>Bacteria</taxon>
        <taxon>Bacillati</taxon>
        <taxon>Actinomycetota</taxon>
        <taxon>Actinomycetes</taxon>
        <taxon>Kitasatosporales</taxon>
        <taxon>Streptomycetaceae</taxon>
        <taxon>Streptomyces</taxon>
    </lineage>
</organism>
<accession>A0ABP7K6B8</accession>
<dbReference type="Proteomes" id="UP001501563">
    <property type="component" value="Unassembled WGS sequence"/>
</dbReference>
<name>A0ABP7K6B8_9ACTN</name>
<protein>
    <recommendedName>
        <fullName evidence="3">Transposase</fullName>
    </recommendedName>
</protein>
<sequence>MGKWGESGGRVVTADAWGASDVQDATRVRARRCRERHPVSDGVVTEVVFVRRGSKRRTRAWLLVDGWIGRFTRGPLGDGWRLRAVGVAHTIRRVACRFNFGLWKGS</sequence>
<keyword evidence="2" id="KW-1185">Reference proteome</keyword>
<evidence type="ECO:0000313" key="2">
    <source>
        <dbReference type="Proteomes" id="UP001501563"/>
    </source>
</evidence>
<proteinExistence type="predicted"/>
<dbReference type="EMBL" id="BAAAZA010000007">
    <property type="protein sequence ID" value="GAA3864710.1"/>
    <property type="molecule type" value="Genomic_DNA"/>
</dbReference>
<reference evidence="2" key="1">
    <citation type="journal article" date="2019" name="Int. J. Syst. Evol. Microbiol.">
        <title>The Global Catalogue of Microorganisms (GCM) 10K type strain sequencing project: providing services to taxonomists for standard genome sequencing and annotation.</title>
        <authorList>
            <consortium name="The Broad Institute Genomics Platform"/>
            <consortium name="The Broad Institute Genome Sequencing Center for Infectious Disease"/>
            <person name="Wu L."/>
            <person name="Ma J."/>
        </authorList>
    </citation>
    <scope>NUCLEOTIDE SEQUENCE [LARGE SCALE GENOMIC DNA]</scope>
    <source>
        <strain evidence="2">JCM 16578</strain>
    </source>
</reference>